<dbReference type="AlphaFoldDB" id="A0A9D1IS86"/>
<evidence type="ECO:0000256" key="2">
    <source>
        <dbReference type="SAM" id="Phobius"/>
    </source>
</evidence>
<gene>
    <name evidence="4" type="ORF">IAD19_04355</name>
</gene>
<reference evidence="4" key="2">
    <citation type="journal article" date="2021" name="PeerJ">
        <title>Extensive microbial diversity within the chicken gut microbiome revealed by metagenomics and culture.</title>
        <authorList>
            <person name="Gilroy R."/>
            <person name="Ravi A."/>
            <person name="Getino M."/>
            <person name="Pursley I."/>
            <person name="Horton D.L."/>
            <person name="Alikhan N.F."/>
            <person name="Baker D."/>
            <person name="Gharbi K."/>
            <person name="Hall N."/>
            <person name="Watson M."/>
            <person name="Adriaenssens E.M."/>
            <person name="Foster-Nyarko E."/>
            <person name="Jarju S."/>
            <person name="Secka A."/>
            <person name="Antonio M."/>
            <person name="Oren A."/>
            <person name="Chaudhuri R.R."/>
            <person name="La Ragione R."/>
            <person name="Hildebrand F."/>
            <person name="Pallen M.J."/>
        </authorList>
    </citation>
    <scope>NUCLEOTIDE SEQUENCE</scope>
    <source>
        <strain evidence="4">4509</strain>
    </source>
</reference>
<keyword evidence="2" id="KW-0812">Transmembrane</keyword>
<keyword evidence="2" id="KW-1133">Transmembrane helix</keyword>
<proteinExistence type="predicted"/>
<organism evidence="4 5">
    <name type="scientific">Candidatus Egerieicola faecale</name>
    <dbReference type="NCBI Taxonomy" id="2840774"/>
    <lineage>
        <taxon>Bacteria</taxon>
        <taxon>Bacillati</taxon>
        <taxon>Bacillota</taxon>
        <taxon>Clostridia</taxon>
        <taxon>Eubacteriales</taxon>
        <taxon>Oscillospiraceae</taxon>
        <taxon>Oscillospiraceae incertae sedis</taxon>
        <taxon>Candidatus Egerieicola</taxon>
    </lineage>
</organism>
<feature type="region of interest" description="Disordered" evidence="1">
    <location>
        <begin position="1"/>
        <end position="80"/>
    </location>
</feature>
<evidence type="ECO:0000259" key="3">
    <source>
        <dbReference type="Pfam" id="PF14317"/>
    </source>
</evidence>
<sequence>MEEKKPTQSPLEEKLSTPLPEAPIPPGEEEDLLRLESDMNAPVREDDPAPEENAEEEDQTEVDEDEEDEDEVSDQPPPVEEGERFRITVHLVAQDYLASMLFNYYVNGWYNTALAILVFLVGVGTLFWGSYLVAAICLLYPFAMLLINRIRFGRYCKKTYVKARVFDLIGNDEIGFLVYSHQTGKTSQVKYPQIKSVIETKRHYFLTCKQNQFQIIFPKRETPKTAVYALKNLLREHLTYQQYRFKKEK</sequence>
<comment type="caution">
    <text evidence="4">The sequence shown here is derived from an EMBL/GenBank/DDBJ whole genome shotgun (WGS) entry which is preliminary data.</text>
</comment>
<feature type="compositionally biased region" description="Acidic residues" evidence="1">
    <location>
        <begin position="48"/>
        <end position="73"/>
    </location>
</feature>
<feature type="compositionally biased region" description="Basic and acidic residues" evidence="1">
    <location>
        <begin position="1"/>
        <end position="15"/>
    </location>
</feature>
<dbReference type="InterPro" id="IPR025588">
    <property type="entry name" value="YcxB-like_C"/>
</dbReference>
<reference evidence="4" key="1">
    <citation type="submission" date="2020-10" db="EMBL/GenBank/DDBJ databases">
        <authorList>
            <person name="Gilroy R."/>
        </authorList>
    </citation>
    <scope>NUCLEOTIDE SEQUENCE</scope>
    <source>
        <strain evidence="4">4509</strain>
    </source>
</reference>
<feature type="domain" description="YcxB-like C-terminal" evidence="3">
    <location>
        <begin position="181"/>
        <end position="220"/>
    </location>
</feature>
<feature type="transmembrane region" description="Helical" evidence="2">
    <location>
        <begin position="128"/>
        <end position="147"/>
    </location>
</feature>
<feature type="transmembrane region" description="Helical" evidence="2">
    <location>
        <begin position="104"/>
        <end position="122"/>
    </location>
</feature>
<keyword evidence="2" id="KW-0472">Membrane</keyword>
<dbReference type="Proteomes" id="UP000824082">
    <property type="component" value="Unassembled WGS sequence"/>
</dbReference>
<dbReference type="EMBL" id="DVMX01000086">
    <property type="protein sequence ID" value="HIU41766.1"/>
    <property type="molecule type" value="Genomic_DNA"/>
</dbReference>
<evidence type="ECO:0000313" key="5">
    <source>
        <dbReference type="Proteomes" id="UP000824082"/>
    </source>
</evidence>
<name>A0A9D1IS86_9FIRM</name>
<dbReference type="Pfam" id="PF14317">
    <property type="entry name" value="YcxB"/>
    <property type="match status" value="1"/>
</dbReference>
<protein>
    <submittedName>
        <fullName evidence="4">YcxB family protein</fullName>
    </submittedName>
</protein>
<evidence type="ECO:0000256" key="1">
    <source>
        <dbReference type="SAM" id="MobiDB-lite"/>
    </source>
</evidence>
<accession>A0A9D1IS86</accession>
<feature type="compositionally biased region" description="Basic and acidic residues" evidence="1">
    <location>
        <begin position="32"/>
        <end position="47"/>
    </location>
</feature>
<evidence type="ECO:0000313" key="4">
    <source>
        <dbReference type="EMBL" id="HIU41766.1"/>
    </source>
</evidence>